<dbReference type="STRING" id="151549.A0A4C1T422"/>
<dbReference type="AlphaFoldDB" id="A0A4C1T422"/>
<sequence>MEQNQQILCTDGHLPKAIWHRVFPVDPILIANHCGKEWARYAFDDNFSTSFRSAKYSGTLIVDGTSDKDKACVMEKPITMLELCNCLHKLVTIEITVFYIPPTQDISALELSNLISSFSSHLLVVGDFNGRNTIWGSTSNNNRGMQVEMIIADTGLCMLNDGSP</sequence>
<keyword evidence="3" id="KW-1185">Reference proteome</keyword>
<dbReference type="InterPro" id="IPR005135">
    <property type="entry name" value="Endo/exonuclease/phosphatase"/>
</dbReference>
<protein>
    <submittedName>
        <fullName evidence="2">Probable RNA-directed DNA polymerase from transposon BS</fullName>
    </submittedName>
</protein>
<dbReference type="SUPFAM" id="SSF56219">
    <property type="entry name" value="DNase I-like"/>
    <property type="match status" value="1"/>
</dbReference>
<evidence type="ECO:0000313" key="2">
    <source>
        <dbReference type="EMBL" id="GBP08884.1"/>
    </source>
</evidence>
<keyword evidence="2" id="KW-0808">Transferase</keyword>
<evidence type="ECO:0000259" key="1">
    <source>
        <dbReference type="Pfam" id="PF14529"/>
    </source>
</evidence>
<name>A0A4C1T422_EUMVA</name>
<dbReference type="GO" id="GO:0003964">
    <property type="term" value="F:RNA-directed DNA polymerase activity"/>
    <property type="evidence" value="ECO:0007669"/>
    <property type="project" value="UniProtKB-KW"/>
</dbReference>
<dbReference type="Gene3D" id="3.60.10.10">
    <property type="entry name" value="Endonuclease/exonuclease/phosphatase"/>
    <property type="match status" value="1"/>
</dbReference>
<comment type="caution">
    <text evidence="2">The sequence shown here is derived from an EMBL/GenBank/DDBJ whole genome shotgun (WGS) entry which is preliminary data.</text>
</comment>
<dbReference type="EMBL" id="BGZK01004424">
    <property type="protein sequence ID" value="GBP08884.1"/>
    <property type="molecule type" value="Genomic_DNA"/>
</dbReference>
<accession>A0A4C1T422</accession>
<dbReference type="OrthoDB" id="8067603at2759"/>
<dbReference type="InterPro" id="IPR036691">
    <property type="entry name" value="Endo/exonu/phosph_ase_sf"/>
</dbReference>
<keyword evidence="2" id="KW-0548">Nucleotidyltransferase</keyword>
<proteinExistence type="predicted"/>
<gene>
    <name evidence="2" type="primary">RTase</name>
    <name evidence="2" type="ORF">EVAR_70582_1</name>
</gene>
<organism evidence="2 3">
    <name type="scientific">Eumeta variegata</name>
    <name type="common">Bagworm moth</name>
    <name type="synonym">Eumeta japonica</name>
    <dbReference type="NCBI Taxonomy" id="151549"/>
    <lineage>
        <taxon>Eukaryota</taxon>
        <taxon>Metazoa</taxon>
        <taxon>Ecdysozoa</taxon>
        <taxon>Arthropoda</taxon>
        <taxon>Hexapoda</taxon>
        <taxon>Insecta</taxon>
        <taxon>Pterygota</taxon>
        <taxon>Neoptera</taxon>
        <taxon>Endopterygota</taxon>
        <taxon>Lepidoptera</taxon>
        <taxon>Glossata</taxon>
        <taxon>Ditrysia</taxon>
        <taxon>Tineoidea</taxon>
        <taxon>Psychidae</taxon>
        <taxon>Oiketicinae</taxon>
        <taxon>Eumeta</taxon>
    </lineage>
</organism>
<reference evidence="2 3" key="1">
    <citation type="journal article" date="2019" name="Commun. Biol.">
        <title>The bagworm genome reveals a unique fibroin gene that provides high tensile strength.</title>
        <authorList>
            <person name="Kono N."/>
            <person name="Nakamura H."/>
            <person name="Ohtoshi R."/>
            <person name="Tomita M."/>
            <person name="Numata K."/>
            <person name="Arakawa K."/>
        </authorList>
    </citation>
    <scope>NUCLEOTIDE SEQUENCE [LARGE SCALE GENOMIC DNA]</scope>
</reference>
<dbReference type="Proteomes" id="UP000299102">
    <property type="component" value="Unassembled WGS sequence"/>
</dbReference>
<keyword evidence="2" id="KW-0695">RNA-directed DNA polymerase</keyword>
<evidence type="ECO:0000313" key="3">
    <source>
        <dbReference type="Proteomes" id="UP000299102"/>
    </source>
</evidence>
<dbReference type="Pfam" id="PF14529">
    <property type="entry name" value="Exo_endo_phos_2"/>
    <property type="match status" value="1"/>
</dbReference>
<feature type="domain" description="Endonuclease/exonuclease/phosphatase" evidence="1">
    <location>
        <begin position="94"/>
        <end position="161"/>
    </location>
</feature>